<accession>A0AAD4GGB2</accession>
<protein>
    <submittedName>
        <fullName evidence="2">Uncharacterized protein</fullName>
    </submittedName>
</protein>
<keyword evidence="3" id="KW-1185">Reference proteome</keyword>
<dbReference type="AlphaFoldDB" id="A0AAD4GGB2"/>
<evidence type="ECO:0000313" key="2">
    <source>
        <dbReference type="EMBL" id="KAF8442494.1"/>
    </source>
</evidence>
<reference evidence="2" key="2">
    <citation type="journal article" date="2020" name="Nat. Commun.">
        <title>Large-scale genome sequencing of mycorrhizal fungi provides insights into the early evolution of symbiotic traits.</title>
        <authorList>
            <person name="Miyauchi S."/>
            <person name="Kiss E."/>
            <person name="Kuo A."/>
            <person name="Drula E."/>
            <person name="Kohler A."/>
            <person name="Sanchez-Garcia M."/>
            <person name="Morin E."/>
            <person name="Andreopoulos B."/>
            <person name="Barry K.W."/>
            <person name="Bonito G."/>
            <person name="Buee M."/>
            <person name="Carver A."/>
            <person name="Chen C."/>
            <person name="Cichocki N."/>
            <person name="Clum A."/>
            <person name="Culley D."/>
            <person name="Crous P.W."/>
            <person name="Fauchery L."/>
            <person name="Girlanda M."/>
            <person name="Hayes R.D."/>
            <person name="Keri Z."/>
            <person name="LaButti K."/>
            <person name="Lipzen A."/>
            <person name="Lombard V."/>
            <person name="Magnuson J."/>
            <person name="Maillard F."/>
            <person name="Murat C."/>
            <person name="Nolan M."/>
            <person name="Ohm R.A."/>
            <person name="Pangilinan J."/>
            <person name="Pereira M.F."/>
            <person name="Perotto S."/>
            <person name="Peter M."/>
            <person name="Pfister S."/>
            <person name="Riley R."/>
            <person name="Sitrit Y."/>
            <person name="Stielow J.B."/>
            <person name="Szollosi G."/>
            <person name="Zifcakova L."/>
            <person name="Stursova M."/>
            <person name="Spatafora J.W."/>
            <person name="Tedersoo L."/>
            <person name="Vaario L.M."/>
            <person name="Yamada A."/>
            <person name="Yan M."/>
            <person name="Wang P."/>
            <person name="Xu J."/>
            <person name="Bruns T."/>
            <person name="Baldrian P."/>
            <person name="Vilgalys R."/>
            <person name="Dunand C."/>
            <person name="Henrissat B."/>
            <person name="Grigoriev I.V."/>
            <person name="Hibbett D."/>
            <person name="Nagy L.G."/>
            <person name="Martin F.M."/>
        </authorList>
    </citation>
    <scope>NUCLEOTIDE SEQUENCE</scope>
    <source>
        <strain evidence="2">BED1</strain>
    </source>
</reference>
<sequence length="491" mass="54568">MTINFVNPFKSRTTKTFEKNKISRGMRTGERISSADVNLNSGKVTIFKFGTTTTFMDHLSKPKPLEHVEAVQSSFLGMRADIQVEKQRILSKVKVAKNNIAKLFKPAGRVSEAVTCIDYSTIPGVGHSAPDHHSSTLTSQSILLHAEPNVHIVPAYESFPPWHTSLEAVPSPIAYVESVVKGHIEDLTSTVCSPSSKAVQPFTKLESQLEGLPAAFFLTGLHTIKEEHGNTKVDVKVESLEQGELAISGTFISSDSDSGSTIYFSTDTLSDHSTAHGVSLISSETSTSPAGTSFATSVDASTPEDNHQSLPGVLCRLRRVPKYEDLRNSQIDANRSSPCPDISCGSSDCHFSCGESSTECDNLKKSFLPVEPRICVHQMNTFKKPPAWISRRYHEFTRKMQKLSTFRSDRPQKATCATRSHQFFFHCSSRVQMHILKPTSHRHSPPPPPLVWSCAKITRSSSKTKKRRRMTKRSMRELKARLDSMDIDPWY</sequence>
<gene>
    <name evidence="2" type="ORF">L210DRAFT_484896</name>
</gene>
<dbReference type="Proteomes" id="UP001194468">
    <property type="component" value="Unassembled WGS sequence"/>
</dbReference>
<proteinExistence type="predicted"/>
<feature type="compositionally biased region" description="Polar residues" evidence="1">
    <location>
        <begin position="282"/>
        <end position="300"/>
    </location>
</feature>
<name>A0AAD4GGB2_BOLED</name>
<organism evidence="2 3">
    <name type="scientific">Boletus edulis BED1</name>
    <dbReference type="NCBI Taxonomy" id="1328754"/>
    <lineage>
        <taxon>Eukaryota</taxon>
        <taxon>Fungi</taxon>
        <taxon>Dikarya</taxon>
        <taxon>Basidiomycota</taxon>
        <taxon>Agaricomycotina</taxon>
        <taxon>Agaricomycetes</taxon>
        <taxon>Agaricomycetidae</taxon>
        <taxon>Boletales</taxon>
        <taxon>Boletineae</taxon>
        <taxon>Boletaceae</taxon>
        <taxon>Boletoideae</taxon>
        <taxon>Boletus</taxon>
    </lineage>
</organism>
<reference evidence="2" key="1">
    <citation type="submission" date="2019-10" db="EMBL/GenBank/DDBJ databases">
        <authorList>
            <consortium name="DOE Joint Genome Institute"/>
            <person name="Kuo A."/>
            <person name="Miyauchi S."/>
            <person name="Kiss E."/>
            <person name="Drula E."/>
            <person name="Kohler A."/>
            <person name="Sanchez-Garcia M."/>
            <person name="Andreopoulos B."/>
            <person name="Barry K.W."/>
            <person name="Bonito G."/>
            <person name="Buee M."/>
            <person name="Carver A."/>
            <person name="Chen C."/>
            <person name="Cichocki N."/>
            <person name="Clum A."/>
            <person name="Culley D."/>
            <person name="Crous P.W."/>
            <person name="Fauchery L."/>
            <person name="Girlanda M."/>
            <person name="Hayes R."/>
            <person name="Keri Z."/>
            <person name="LaButti K."/>
            <person name="Lipzen A."/>
            <person name="Lombard V."/>
            <person name="Magnuson J."/>
            <person name="Maillard F."/>
            <person name="Morin E."/>
            <person name="Murat C."/>
            <person name="Nolan M."/>
            <person name="Ohm R."/>
            <person name="Pangilinan J."/>
            <person name="Pereira M."/>
            <person name="Perotto S."/>
            <person name="Peter M."/>
            <person name="Riley R."/>
            <person name="Sitrit Y."/>
            <person name="Stielow B."/>
            <person name="Szollosi G."/>
            <person name="Zifcakova L."/>
            <person name="Stursova M."/>
            <person name="Spatafora J.W."/>
            <person name="Tedersoo L."/>
            <person name="Vaario L.-M."/>
            <person name="Yamada A."/>
            <person name="Yan M."/>
            <person name="Wang P."/>
            <person name="Xu J."/>
            <person name="Bruns T."/>
            <person name="Baldrian P."/>
            <person name="Vilgalys R."/>
            <person name="Henrissat B."/>
            <person name="Grigoriev I.V."/>
            <person name="Hibbett D."/>
            <person name="Nagy L.G."/>
            <person name="Martin F.M."/>
        </authorList>
    </citation>
    <scope>NUCLEOTIDE SEQUENCE</scope>
    <source>
        <strain evidence="2">BED1</strain>
    </source>
</reference>
<feature type="region of interest" description="Disordered" evidence="1">
    <location>
        <begin position="282"/>
        <end position="307"/>
    </location>
</feature>
<evidence type="ECO:0000256" key="1">
    <source>
        <dbReference type="SAM" id="MobiDB-lite"/>
    </source>
</evidence>
<comment type="caution">
    <text evidence="2">The sequence shown here is derived from an EMBL/GenBank/DDBJ whole genome shotgun (WGS) entry which is preliminary data.</text>
</comment>
<feature type="non-terminal residue" evidence="2">
    <location>
        <position position="1"/>
    </location>
</feature>
<evidence type="ECO:0000313" key="3">
    <source>
        <dbReference type="Proteomes" id="UP001194468"/>
    </source>
</evidence>
<dbReference type="EMBL" id="WHUW01000009">
    <property type="protein sequence ID" value="KAF8442494.1"/>
    <property type="molecule type" value="Genomic_DNA"/>
</dbReference>